<dbReference type="InterPro" id="IPR008254">
    <property type="entry name" value="Flavodoxin/NO_synth"/>
</dbReference>
<organism evidence="10 11">
    <name type="scientific">Hydrococcus rivularis NIES-593</name>
    <dbReference type="NCBI Taxonomy" id="1921803"/>
    <lineage>
        <taxon>Bacteria</taxon>
        <taxon>Bacillati</taxon>
        <taxon>Cyanobacteriota</taxon>
        <taxon>Cyanophyceae</taxon>
        <taxon>Pleurocapsales</taxon>
        <taxon>Hydrococcaceae</taxon>
        <taxon>Hydrococcus</taxon>
    </lineage>
</organism>
<keyword evidence="4" id="KW-0813">Transport</keyword>
<dbReference type="CDD" id="cd07709">
    <property type="entry name" value="flavodiiron_proteins_MBL-fold"/>
    <property type="match status" value="1"/>
</dbReference>
<dbReference type="GO" id="GO:0010181">
    <property type="term" value="F:FMN binding"/>
    <property type="evidence" value="ECO:0007669"/>
    <property type="project" value="InterPro"/>
</dbReference>
<evidence type="ECO:0000256" key="3">
    <source>
        <dbReference type="ARBA" id="ARBA00007121"/>
    </source>
</evidence>
<dbReference type="EMBL" id="MRCB01000007">
    <property type="protein sequence ID" value="OKH24143.1"/>
    <property type="molecule type" value="Genomic_DNA"/>
</dbReference>
<dbReference type="InterPro" id="IPR029039">
    <property type="entry name" value="Flavoprotein-like_sf"/>
</dbReference>
<dbReference type="InterPro" id="IPR045761">
    <property type="entry name" value="ODP_dom"/>
</dbReference>
<dbReference type="PANTHER" id="PTHR32145:SF11">
    <property type="entry name" value="DIFLAVIN FLAVOPROTEIN A 2-RELATED"/>
    <property type="match status" value="1"/>
</dbReference>
<dbReference type="Pfam" id="PF01613">
    <property type="entry name" value="Flavin_Reduct"/>
    <property type="match status" value="1"/>
</dbReference>
<reference evidence="10 11" key="1">
    <citation type="submission" date="2016-11" db="EMBL/GenBank/DDBJ databases">
        <title>Draft Genome Sequences of Nine Cyanobacterial Strains from Diverse Habitats.</title>
        <authorList>
            <person name="Zhu T."/>
            <person name="Hou S."/>
            <person name="Lu X."/>
            <person name="Hess W.R."/>
        </authorList>
    </citation>
    <scope>NUCLEOTIDE SEQUENCE [LARGE SCALE GENOMIC DNA]</scope>
    <source>
        <strain evidence="10 11">NIES-593</strain>
    </source>
</reference>
<dbReference type="InterPro" id="IPR002563">
    <property type="entry name" value="Flavin_Rdtase-like_dom"/>
</dbReference>
<dbReference type="SMART" id="SM00849">
    <property type="entry name" value="Lactamase_B"/>
    <property type="match status" value="1"/>
</dbReference>
<keyword evidence="11" id="KW-1185">Reference proteome</keyword>
<dbReference type="InterPro" id="IPR051285">
    <property type="entry name" value="NADH_oxidoreductase_modular"/>
</dbReference>
<comment type="similarity">
    <text evidence="3">In the N-terminal section; belongs to the zinc metallo-hydrolase group 3 family.</text>
</comment>
<keyword evidence="6" id="KW-0249">Electron transport</keyword>
<dbReference type="InterPro" id="IPR036866">
    <property type="entry name" value="RibonucZ/Hydroxyglut_hydro"/>
</dbReference>
<sequence length="575" mass="63677">MVATPVKAEKRLTMQTAEIAADTTAIRSLDWDRDRFDIEFGLQNGTTYNSYIIRGEKTALVDTSHEKFRQLYLDVLRGLIDPKEIDYLVISHTEPDHSGLVKDILQLAPQVTVVGSKVAIQFLEDFVHQPFQRQLVKSGDTLDLGKGHVLEFVSAPNLHWPDTILTYDRATQLLFTCDVFGMHYCSDSLFDEDLKAIEPDYRFYYECLMAPNARSVLSALKRMESLAGVTMVANGHGPLLRYNVDELIRRYRTWSEGQSKAEKTVAVFYVSDYGYSDRISQAIARGITKTGVAVEMVDLKSADPQDVQELVGRCAGIVIGMPPLSGSHLKETATSIGTILAAAKPKQFIGMFESYGGDDEPIDPLLTKFREAGLTKAFPSIRIKDTPSEAIYQLCEESGTDLGQALSIDRKVKQLKAIDNELEKAIGRISGGLYIITAKKGNLSGAMLASWVAQASFEPPGFTVAVAKDRAIESLMQVGDKFVLNILEEGNYQALMKHFLKRFPPGADRFAGVKTQSAANGSPILTNALAYLECEVISRMECSDHWIVYSKVTNGRVSNSDALTAVHHRKVGNYY</sequence>
<name>A0A1U7HKM3_9CYAN</name>
<evidence type="ECO:0000256" key="4">
    <source>
        <dbReference type="ARBA" id="ARBA00022448"/>
    </source>
</evidence>
<dbReference type="GO" id="GO:0016646">
    <property type="term" value="F:oxidoreductase activity, acting on the CH-NH group of donors, NAD or NADP as acceptor"/>
    <property type="evidence" value="ECO:0007669"/>
    <property type="project" value="UniProtKB-ARBA"/>
</dbReference>
<dbReference type="AlphaFoldDB" id="A0A1U7HKM3"/>
<dbReference type="SUPFAM" id="SSF52218">
    <property type="entry name" value="Flavoproteins"/>
    <property type="match status" value="1"/>
</dbReference>
<feature type="domain" description="Flavodoxin-like" evidence="9">
    <location>
        <begin position="265"/>
        <end position="403"/>
    </location>
</feature>
<dbReference type="InterPro" id="IPR001279">
    <property type="entry name" value="Metallo-B-lactamas"/>
</dbReference>
<evidence type="ECO:0000256" key="5">
    <source>
        <dbReference type="ARBA" id="ARBA00022723"/>
    </source>
</evidence>
<protein>
    <submittedName>
        <fullName evidence="10">Diflavin flavoprotein A</fullName>
    </submittedName>
</protein>
<comment type="similarity">
    <text evidence="2">In the C-terminal section; belongs to the flavodoxin reductase family.</text>
</comment>
<dbReference type="Proteomes" id="UP000186868">
    <property type="component" value="Unassembled WGS sequence"/>
</dbReference>
<dbReference type="Gene3D" id="3.60.15.10">
    <property type="entry name" value="Ribonuclease Z/Hydroxyacylglutathione hydrolase-like"/>
    <property type="match status" value="1"/>
</dbReference>
<keyword evidence="7" id="KW-0408">Iron</keyword>
<evidence type="ECO:0000259" key="9">
    <source>
        <dbReference type="PROSITE" id="PS50902"/>
    </source>
</evidence>
<evidence type="ECO:0000256" key="6">
    <source>
        <dbReference type="ARBA" id="ARBA00022982"/>
    </source>
</evidence>
<evidence type="ECO:0000256" key="7">
    <source>
        <dbReference type="ARBA" id="ARBA00023004"/>
    </source>
</evidence>
<dbReference type="OrthoDB" id="9807946at2"/>
<evidence type="ECO:0000313" key="11">
    <source>
        <dbReference type="Proteomes" id="UP000186868"/>
    </source>
</evidence>
<dbReference type="GO" id="GO:0046872">
    <property type="term" value="F:metal ion binding"/>
    <property type="evidence" value="ECO:0007669"/>
    <property type="project" value="UniProtKB-KW"/>
</dbReference>
<dbReference type="SUPFAM" id="SSF50475">
    <property type="entry name" value="FMN-binding split barrel"/>
    <property type="match status" value="1"/>
</dbReference>
<dbReference type="STRING" id="1921803.NIES593_08270"/>
<dbReference type="SUPFAM" id="SSF56281">
    <property type="entry name" value="Metallo-hydrolase/oxidoreductase"/>
    <property type="match status" value="1"/>
</dbReference>
<evidence type="ECO:0000256" key="1">
    <source>
        <dbReference type="ARBA" id="ARBA00001962"/>
    </source>
</evidence>
<dbReference type="RefSeq" id="WP_073599128.1">
    <property type="nucleotide sequence ID" value="NZ_MRCB01000007.1"/>
</dbReference>
<comment type="cofactor">
    <cofactor evidence="1">
        <name>Fe cation</name>
        <dbReference type="ChEBI" id="CHEBI:24875"/>
    </cofactor>
</comment>
<dbReference type="InterPro" id="IPR012349">
    <property type="entry name" value="Split_barrel_FMN-bd"/>
</dbReference>
<keyword evidence="5" id="KW-0479">Metal-binding</keyword>
<gene>
    <name evidence="10" type="ORF">NIES593_08270</name>
</gene>
<dbReference type="Gene3D" id="3.40.50.360">
    <property type="match status" value="1"/>
</dbReference>
<dbReference type="Pfam" id="PF19583">
    <property type="entry name" value="ODP"/>
    <property type="match status" value="1"/>
</dbReference>
<dbReference type="Gene3D" id="2.30.110.10">
    <property type="entry name" value="Electron Transport, Fmn-binding Protein, Chain A"/>
    <property type="match status" value="1"/>
</dbReference>
<proteinExistence type="inferred from homology"/>
<evidence type="ECO:0000256" key="2">
    <source>
        <dbReference type="ARBA" id="ARBA00006098"/>
    </source>
</evidence>
<dbReference type="SMART" id="SM00903">
    <property type="entry name" value="Flavin_Reduct"/>
    <property type="match status" value="1"/>
</dbReference>
<evidence type="ECO:0000256" key="8">
    <source>
        <dbReference type="ARBA" id="ARBA00025633"/>
    </source>
</evidence>
<evidence type="ECO:0000313" key="10">
    <source>
        <dbReference type="EMBL" id="OKH24143.1"/>
    </source>
</evidence>
<dbReference type="PANTHER" id="PTHR32145">
    <property type="entry name" value="DIFLAVIN FLAVOPROTEIN A 2-RELATED"/>
    <property type="match status" value="1"/>
</dbReference>
<comment type="function">
    <text evidence="8">Mediates electron transfer from NADH to oxygen, reducing it to water. This modular protein has 3 redox cofactors, in other organisms the same activity requires 2 or 3 proteins.</text>
</comment>
<comment type="caution">
    <text evidence="10">The sequence shown here is derived from an EMBL/GenBank/DDBJ whole genome shotgun (WGS) entry which is preliminary data.</text>
</comment>
<accession>A0A1U7HKM3</accession>
<dbReference type="PROSITE" id="PS50902">
    <property type="entry name" value="FLAVODOXIN_LIKE"/>
    <property type="match status" value="1"/>
</dbReference>